<sequence>MLRKNELGNVVETVVFKEHVLIQVSRKVKQCQNGFIRMRCTSQLGIEGYADPQTTSSLRPQRGKKEKRKPNQKRTKKKKKNQQNIPSLARAHHGDRKANAARH</sequence>
<evidence type="ECO:0000256" key="1">
    <source>
        <dbReference type="SAM" id="MobiDB-lite"/>
    </source>
</evidence>
<dbReference type="Gramene" id="KCW59965">
    <property type="protein sequence ID" value="KCW59965"/>
    <property type="gene ID" value="EUGRSUZ_H02690"/>
</dbReference>
<accession>A0A059B2V0</accession>
<reference evidence="2" key="1">
    <citation type="submission" date="2013-07" db="EMBL/GenBank/DDBJ databases">
        <title>The genome of Eucalyptus grandis.</title>
        <authorList>
            <person name="Schmutz J."/>
            <person name="Hayes R."/>
            <person name="Myburg A."/>
            <person name="Tuskan G."/>
            <person name="Grattapaglia D."/>
            <person name="Rokhsar D.S."/>
        </authorList>
    </citation>
    <scope>NUCLEOTIDE SEQUENCE</scope>
    <source>
        <tissue evidence="2">Leaf extractions</tissue>
    </source>
</reference>
<gene>
    <name evidence="2" type="ORF">EUGRSUZ_H02690</name>
</gene>
<organism evidence="2">
    <name type="scientific">Eucalyptus grandis</name>
    <name type="common">Flooded gum</name>
    <dbReference type="NCBI Taxonomy" id="71139"/>
    <lineage>
        <taxon>Eukaryota</taxon>
        <taxon>Viridiplantae</taxon>
        <taxon>Streptophyta</taxon>
        <taxon>Embryophyta</taxon>
        <taxon>Tracheophyta</taxon>
        <taxon>Spermatophyta</taxon>
        <taxon>Magnoliopsida</taxon>
        <taxon>eudicotyledons</taxon>
        <taxon>Gunneridae</taxon>
        <taxon>Pentapetalae</taxon>
        <taxon>rosids</taxon>
        <taxon>malvids</taxon>
        <taxon>Myrtales</taxon>
        <taxon>Myrtaceae</taxon>
        <taxon>Myrtoideae</taxon>
        <taxon>Eucalypteae</taxon>
        <taxon>Eucalyptus</taxon>
    </lineage>
</organism>
<dbReference type="EMBL" id="KK198760">
    <property type="protein sequence ID" value="KCW59965.1"/>
    <property type="molecule type" value="Genomic_DNA"/>
</dbReference>
<feature type="compositionally biased region" description="Basic residues" evidence="1">
    <location>
        <begin position="90"/>
        <end position="103"/>
    </location>
</feature>
<feature type="region of interest" description="Disordered" evidence="1">
    <location>
        <begin position="47"/>
        <end position="103"/>
    </location>
</feature>
<name>A0A059B2V0_EUCGR</name>
<protein>
    <submittedName>
        <fullName evidence="2">Uncharacterized protein</fullName>
    </submittedName>
</protein>
<dbReference type="InParanoid" id="A0A059B2V0"/>
<dbReference type="AlphaFoldDB" id="A0A059B2V0"/>
<proteinExistence type="predicted"/>
<feature type="compositionally biased region" description="Basic residues" evidence="1">
    <location>
        <begin position="61"/>
        <end position="81"/>
    </location>
</feature>
<evidence type="ECO:0000313" key="2">
    <source>
        <dbReference type="EMBL" id="KCW59965.1"/>
    </source>
</evidence>